<keyword evidence="1" id="KW-0732">Signal</keyword>
<dbReference type="STRING" id="410332.SAMN04488550_4302"/>
<dbReference type="eggNOG" id="COG2755">
    <property type="taxonomic scope" value="Bacteria"/>
</dbReference>
<dbReference type="RefSeq" id="WP_008377682.1">
    <property type="nucleotide sequence ID" value="NZ_BAOP01000008.1"/>
</dbReference>
<dbReference type="EMBL" id="BAOP01000008">
    <property type="protein sequence ID" value="GAC79336.1"/>
    <property type="molecule type" value="Genomic_DNA"/>
</dbReference>
<evidence type="ECO:0008006" key="4">
    <source>
        <dbReference type="Google" id="ProtNLM"/>
    </source>
</evidence>
<evidence type="ECO:0000313" key="3">
    <source>
        <dbReference type="Proteomes" id="UP000035009"/>
    </source>
</evidence>
<sequence>MTKLLRTNLRAASIGAASIGLAVTLSVPASAAALPALPDLSSLSNSSAGLPSVLELIPDLLDRATIPKPDGRTHCTKVVQIGDSTSVSADSATALPSANDTATAQYGRVGVGAVTVDALSGRAIVGGPGVDAEHAVAARSTAAGDACWVIAMGVNDAGAVNGGSSVGADERIDRIMKQLTGRAVLWPTIASSNPSNPAFGTASMKVFNDALRRASARYPNLAVYDWAAAARPEMFTDGIHYTAAAYADRNRRFADALAAAYPTGGGATPTRAWIAG</sequence>
<name>M3TD50_GORML</name>
<dbReference type="Proteomes" id="UP000035009">
    <property type="component" value="Unassembled WGS sequence"/>
</dbReference>
<evidence type="ECO:0000256" key="1">
    <source>
        <dbReference type="SAM" id="SignalP"/>
    </source>
</evidence>
<feature type="signal peptide" evidence="1">
    <location>
        <begin position="1"/>
        <end position="31"/>
    </location>
</feature>
<gene>
    <name evidence="2" type="ORF">GM1_008_00980</name>
</gene>
<organism evidence="2 3">
    <name type="scientific">Gordonia malaquae NBRC 108250</name>
    <dbReference type="NCBI Taxonomy" id="1223542"/>
    <lineage>
        <taxon>Bacteria</taxon>
        <taxon>Bacillati</taxon>
        <taxon>Actinomycetota</taxon>
        <taxon>Actinomycetes</taxon>
        <taxon>Mycobacteriales</taxon>
        <taxon>Gordoniaceae</taxon>
        <taxon>Gordonia</taxon>
    </lineage>
</organism>
<accession>M3TD50</accession>
<dbReference type="SUPFAM" id="SSF52266">
    <property type="entry name" value="SGNH hydrolase"/>
    <property type="match status" value="1"/>
</dbReference>
<reference evidence="2 3" key="1">
    <citation type="submission" date="2013-02" db="EMBL/GenBank/DDBJ databases">
        <title>Whole genome shotgun sequence of Gordonia malaquae NBRC 108250.</title>
        <authorList>
            <person name="Yoshida I."/>
            <person name="Hosoyama A."/>
            <person name="Tsuchikane K."/>
            <person name="Ando Y."/>
            <person name="Baba S."/>
            <person name="Ohji S."/>
            <person name="Hamada M."/>
            <person name="Tamura T."/>
            <person name="Yamazoe A."/>
            <person name="Yamazaki S."/>
            <person name="Fujita N."/>
        </authorList>
    </citation>
    <scope>NUCLEOTIDE SEQUENCE [LARGE SCALE GENOMIC DNA]</scope>
    <source>
        <strain evidence="2 3">NBRC 108250</strain>
    </source>
</reference>
<feature type="chain" id="PRO_5004039830" description="SGNH hydrolase-type esterase domain-containing protein" evidence="1">
    <location>
        <begin position="32"/>
        <end position="276"/>
    </location>
</feature>
<evidence type="ECO:0000313" key="2">
    <source>
        <dbReference type="EMBL" id="GAC79336.1"/>
    </source>
</evidence>
<dbReference type="AlphaFoldDB" id="M3TD50"/>
<keyword evidence="3" id="KW-1185">Reference proteome</keyword>
<proteinExistence type="predicted"/>
<protein>
    <recommendedName>
        <fullName evidence="4">SGNH hydrolase-type esterase domain-containing protein</fullName>
    </recommendedName>
</protein>
<dbReference type="Gene3D" id="3.40.50.1110">
    <property type="entry name" value="SGNH hydrolase"/>
    <property type="match status" value="1"/>
</dbReference>
<comment type="caution">
    <text evidence="2">The sequence shown here is derived from an EMBL/GenBank/DDBJ whole genome shotgun (WGS) entry which is preliminary data.</text>
</comment>
<dbReference type="InterPro" id="IPR036514">
    <property type="entry name" value="SGNH_hydro_sf"/>
</dbReference>